<dbReference type="PANTHER" id="PTHR47331">
    <property type="entry name" value="PHD-TYPE DOMAIN-CONTAINING PROTEIN"/>
    <property type="match status" value="1"/>
</dbReference>
<dbReference type="STRING" id="42157.A0A182ENQ4"/>
<feature type="compositionally biased region" description="Low complexity" evidence="1">
    <location>
        <begin position="10"/>
        <end position="19"/>
    </location>
</feature>
<dbReference type="Proteomes" id="UP000271087">
    <property type="component" value="Unassembled WGS sequence"/>
</dbReference>
<dbReference type="InterPro" id="IPR008042">
    <property type="entry name" value="Retrotrans_Pao"/>
</dbReference>
<keyword evidence="3" id="KW-1185">Reference proteome</keyword>
<dbReference type="AlphaFoldDB" id="A0A182ENQ4"/>
<name>A0A182ENQ4_ONCOC</name>
<accession>A0A182ENQ4</accession>
<protein>
    <submittedName>
        <fullName evidence="4">Reverse transcriptase/retrotransposon-derived protein RNase H-like domain-containing protein</fullName>
    </submittedName>
</protein>
<dbReference type="Pfam" id="PF05380">
    <property type="entry name" value="Peptidase_A17"/>
    <property type="match status" value="1"/>
</dbReference>
<dbReference type="OrthoDB" id="5872779at2759"/>
<evidence type="ECO:0000313" key="3">
    <source>
        <dbReference type="Proteomes" id="UP000271087"/>
    </source>
</evidence>
<proteinExistence type="predicted"/>
<organism evidence="4">
    <name type="scientific">Onchocerca ochengi</name>
    <name type="common">Filarial nematode worm</name>
    <dbReference type="NCBI Taxonomy" id="42157"/>
    <lineage>
        <taxon>Eukaryota</taxon>
        <taxon>Metazoa</taxon>
        <taxon>Ecdysozoa</taxon>
        <taxon>Nematoda</taxon>
        <taxon>Chromadorea</taxon>
        <taxon>Rhabditida</taxon>
        <taxon>Spirurina</taxon>
        <taxon>Spiruromorpha</taxon>
        <taxon>Filarioidea</taxon>
        <taxon>Onchocercidae</taxon>
        <taxon>Onchocerca</taxon>
    </lineage>
</organism>
<dbReference type="WBParaSite" id="nOo.2.0.1.t09757-RA">
    <property type="protein sequence ID" value="nOo.2.0.1.t09757-RA"/>
    <property type="gene ID" value="nOo.2.0.1.g09757"/>
</dbReference>
<feature type="region of interest" description="Disordered" evidence="1">
    <location>
        <begin position="1"/>
        <end position="22"/>
    </location>
</feature>
<dbReference type="EMBL" id="UYRW01004999">
    <property type="protein sequence ID" value="VDM93401.1"/>
    <property type="molecule type" value="Genomic_DNA"/>
</dbReference>
<evidence type="ECO:0000313" key="2">
    <source>
        <dbReference type="EMBL" id="VDM93401.1"/>
    </source>
</evidence>
<reference evidence="2 3" key="2">
    <citation type="submission" date="2018-08" db="EMBL/GenBank/DDBJ databases">
        <authorList>
            <person name="Laetsch R D."/>
            <person name="Stevens L."/>
            <person name="Kumar S."/>
            <person name="Blaxter L. M."/>
        </authorList>
    </citation>
    <scope>NUCLEOTIDE SEQUENCE [LARGE SCALE GENOMIC DNA]</scope>
</reference>
<reference evidence="4" key="1">
    <citation type="submission" date="2016-06" db="UniProtKB">
        <authorList>
            <consortium name="WormBaseParasite"/>
        </authorList>
    </citation>
    <scope>IDENTIFICATION</scope>
</reference>
<evidence type="ECO:0000313" key="4">
    <source>
        <dbReference type="WBParaSite" id="nOo.2.0.1.t09757-RA"/>
    </source>
</evidence>
<evidence type="ECO:0000256" key="1">
    <source>
        <dbReference type="SAM" id="MobiDB-lite"/>
    </source>
</evidence>
<gene>
    <name evidence="2" type="ORF">NOO_LOCUS9757</name>
</gene>
<sequence length="288" mass="34057">MQHLSTFSAQNSKSKSNSQEIKRTTVFSTAEERTVTSGKLLQKKDKIRLPCISCENRTWNDECRIYPSTKQRTDRLKEFDACLNSLCDRDKDFKPENQREEKMESIITSTTVADQRRPGNKRTLLLCKEVSIIKSESESTKKAKEEKELFKRVKMQLRKFHANHEIDMNNEQETTEKTKTKRQILQFYATIYDPLGLLDPIILPWKLLIQDLWKECMSWDEKLEPEEMRYRLELKKAFNQFDVIEAPRWTPQEYSEIHVFVDAFERVVGLAVYARRSSNTPCKPQLIY</sequence>